<keyword evidence="1" id="KW-0472">Membrane</keyword>
<protein>
    <submittedName>
        <fullName evidence="2">Uncharacterized protein</fullName>
    </submittedName>
</protein>
<dbReference type="GO" id="GO:0005548">
    <property type="term" value="F:phospholipid transporter activity"/>
    <property type="evidence" value="ECO:0007669"/>
    <property type="project" value="TreeGrafter"/>
</dbReference>
<keyword evidence="1" id="KW-1133">Transmembrane helix</keyword>
<dbReference type="Proteomes" id="UP001291623">
    <property type="component" value="Unassembled WGS sequence"/>
</dbReference>
<dbReference type="InterPro" id="IPR030802">
    <property type="entry name" value="Permease_MalE"/>
</dbReference>
<feature type="transmembrane region" description="Helical" evidence="1">
    <location>
        <begin position="58"/>
        <end position="80"/>
    </location>
</feature>
<comment type="caution">
    <text evidence="2">The sequence shown here is derived from an EMBL/GenBank/DDBJ whole genome shotgun (WGS) entry which is preliminary data.</text>
</comment>
<sequence>MAKWRRNVLEQVVTSLGLSVFILAGQVIIRVIKGKIHWRNTLKQLCANPVDYLVTPRVIASCIALPFFTLMLFTVGMVVLA</sequence>
<dbReference type="PANTHER" id="PTHR30188:SF4">
    <property type="entry name" value="PROTEIN TRIGALACTOSYLDIACYLGLYCEROL 1, CHLOROPLASTIC"/>
    <property type="match status" value="1"/>
</dbReference>
<keyword evidence="3" id="KW-1185">Reference proteome</keyword>
<dbReference type="AlphaFoldDB" id="A0AAE1SPR2"/>
<evidence type="ECO:0000313" key="2">
    <source>
        <dbReference type="EMBL" id="KAK4373624.1"/>
    </source>
</evidence>
<organism evidence="2 3">
    <name type="scientific">Anisodus tanguticus</name>
    <dbReference type="NCBI Taxonomy" id="243964"/>
    <lineage>
        <taxon>Eukaryota</taxon>
        <taxon>Viridiplantae</taxon>
        <taxon>Streptophyta</taxon>
        <taxon>Embryophyta</taxon>
        <taxon>Tracheophyta</taxon>
        <taxon>Spermatophyta</taxon>
        <taxon>Magnoliopsida</taxon>
        <taxon>eudicotyledons</taxon>
        <taxon>Gunneridae</taxon>
        <taxon>Pentapetalae</taxon>
        <taxon>asterids</taxon>
        <taxon>lamiids</taxon>
        <taxon>Solanales</taxon>
        <taxon>Solanaceae</taxon>
        <taxon>Solanoideae</taxon>
        <taxon>Hyoscyameae</taxon>
        <taxon>Anisodus</taxon>
    </lineage>
</organism>
<proteinExistence type="predicted"/>
<dbReference type="Pfam" id="PF02405">
    <property type="entry name" value="MlaE"/>
    <property type="match status" value="1"/>
</dbReference>
<reference evidence="2" key="1">
    <citation type="submission" date="2023-12" db="EMBL/GenBank/DDBJ databases">
        <title>Genome assembly of Anisodus tanguticus.</title>
        <authorList>
            <person name="Wang Y.-J."/>
        </authorList>
    </citation>
    <scope>NUCLEOTIDE SEQUENCE</scope>
    <source>
        <strain evidence="2">KB-2021</strain>
        <tissue evidence="2">Leaf</tissue>
    </source>
</reference>
<dbReference type="GO" id="GO:0043190">
    <property type="term" value="C:ATP-binding cassette (ABC) transporter complex"/>
    <property type="evidence" value="ECO:0007669"/>
    <property type="project" value="InterPro"/>
</dbReference>
<keyword evidence="1" id="KW-0812">Transmembrane</keyword>
<gene>
    <name evidence="2" type="ORF">RND71_009008</name>
</gene>
<dbReference type="EMBL" id="JAVYJV010000004">
    <property type="protein sequence ID" value="KAK4373624.1"/>
    <property type="molecule type" value="Genomic_DNA"/>
</dbReference>
<name>A0AAE1SPR2_9SOLA</name>
<feature type="transmembrane region" description="Helical" evidence="1">
    <location>
        <begin position="12"/>
        <end position="32"/>
    </location>
</feature>
<evidence type="ECO:0000313" key="3">
    <source>
        <dbReference type="Proteomes" id="UP001291623"/>
    </source>
</evidence>
<accession>A0AAE1SPR2</accession>
<evidence type="ECO:0000256" key="1">
    <source>
        <dbReference type="SAM" id="Phobius"/>
    </source>
</evidence>
<dbReference type="PANTHER" id="PTHR30188">
    <property type="entry name" value="ABC TRANSPORTER PERMEASE PROTEIN-RELATED"/>
    <property type="match status" value="1"/>
</dbReference>